<dbReference type="Proteomes" id="UP000286947">
    <property type="component" value="Unassembled WGS sequence"/>
</dbReference>
<evidence type="ECO:0000313" key="2">
    <source>
        <dbReference type="EMBL" id="RUS66013.1"/>
    </source>
</evidence>
<dbReference type="EMBL" id="PQSP01000007">
    <property type="protein sequence ID" value="RUS66013.1"/>
    <property type="molecule type" value="Genomic_DNA"/>
</dbReference>
<comment type="caution">
    <text evidence="2">The sequence shown here is derived from an EMBL/GenBank/DDBJ whole genome shotgun (WGS) entry which is preliminary data.</text>
</comment>
<dbReference type="InterPro" id="IPR031493">
    <property type="entry name" value="Zinc_ribbon_15"/>
</dbReference>
<dbReference type="AlphaFoldDB" id="A0A433SBA3"/>
<reference evidence="2 3" key="1">
    <citation type="submission" date="2018-01" db="EMBL/GenBank/DDBJ databases">
        <title>Saezia sanguinis gen. nov., sp. nov., in the order Burkholderiales isolated from human blood.</title>
        <authorList>
            <person name="Medina-Pascual M.J."/>
            <person name="Valdezate S."/>
            <person name="Monzon S."/>
            <person name="Cuesta I."/>
            <person name="Carrasco G."/>
            <person name="Villalon P."/>
            <person name="Saez-Nieto J.A."/>
        </authorList>
    </citation>
    <scope>NUCLEOTIDE SEQUENCE [LARGE SCALE GENOMIC DNA]</scope>
    <source>
        <strain evidence="2 3">CNM695-12</strain>
    </source>
</reference>
<evidence type="ECO:0000313" key="3">
    <source>
        <dbReference type="Proteomes" id="UP000286947"/>
    </source>
</evidence>
<sequence>MIFIFGTKGRTKEAGHGRFFCPNCNGERNYRLLKVASYFTLFFIPTFPIRELGRYVQCEQCQCEYQTSVLEESAGQQLLRSVYRDGAAGMPLQMITNKLVNAGMPEPQAKEAVDAVAQQVACKECPGCHLVFLADAKLFTCTACGEHLS</sequence>
<dbReference type="RefSeq" id="WP_162615334.1">
    <property type="nucleotide sequence ID" value="NZ_PQSP01000007.1"/>
</dbReference>
<organism evidence="2 3">
    <name type="scientific">Saezia sanguinis</name>
    <dbReference type="NCBI Taxonomy" id="1965230"/>
    <lineage>
        <taxon>Bacteria</taxon>
        <taxon>Pseudomonadati</taxon>
        <taxon>Pseudomonadota</taxon>
        <taxon>Betaproteobacteria</taxon>
        <taxon>Burkholderiales</taxon>
        <taxon>Saeziaceae</taxon>
        <taxon>Saezia</taxon>
    </lineage>
</organism>
<evidence type="ECO:0000259" key="1">
    <source>
        <dbReference type="Pfam" id="PF17032"/>
    </source>
</evidence>
<accession>A0A433SBA3</accession>
<proteinExistence type="predicted"/>
<keyword evidence="3" id="KW-1185">Reference proteome</keyword>
<protein>
    <recommendedName>
        <fullName evidence="1">Zinc-ribbon 15 domain-containing protein</fullName>
    </recommendedName>
</protein>
<name>A0A433SBA3_9BURK</name>
<feature type="domain" description="Zinc-ribbon 15" evidence="1">
    <location>
        <begin position="20"/>
        <end position="145"/>
    </location>
</feature>
<dbReference type="Pfam" id="PF17032">
    <property type="entry name" value="Zn_ribbon_15"/>
    <property type="match status" value="1"/>
</dbReference>
<gene>
    <name evidence="2" type="ORF">CUZ56_02371</name>
</gene>